<dbReference type="Gene3D" id="1.20.1250.20">
    <property type="entry name" value="MFS general substrate transporter like domains"/>
    <property type="match status" value="1"/>
</dbReference>
<organism evidence="7 8">
    <name type="scientific">Falsiroseomonas bella</name>
    <dbReference type="NCBI Taxonomy" id="2184016"/>
    <lineage>
        <taxon>Bacteria</taxon>
        <taxon>Pseudomonadati</taxon>
        <taxon>Pseudomonadota</taxon>
        <taxon>Alphaproteobacteria</taxon>
        <taxon>Acetobacterales</taxon>
        <taxon>Roseomonadaceae</taxon>
        <taxon>Falsiroseomonas</taxon>
    </lineage>
</organism>
<feature type="transmembrane region" description="Helical" evidence="6">
    <location>
        <begin position="297"/>
        <end position="315"/>
    </location>
</feature>
<keyword evidence="5 6" id="KW-0472">Membrane</keyword>
<evidence type="ECO:0000256" key="1">
    <source>
        <dbReference type="ARBA" id="ARBA00004141"/>
    </source>
</evidence>
<accession>A0A317F912</accession>
<keyword evidence="8" id="KW-1185">Reference proteome</keyword>
<feature type="transmembrane region" description="Helical" evidence="6">
    <location>
        <begin position="238"/>
        <end position="261"/>
    </location>
</feature>
<protein>
    <recommendedName>
        <fullName evidence="9">MFS transporter</fullName>
    </recommendedName>
</protein>
<feature type="transmembrane region" description="Helical" evidence="6">
    <location>
        <begin position="7"/>
        <end position="30"/>
    </location>
</feature>
<feature type="transmembrane region" description="Helical" evidence="6">
    <location>
        <begin position="273"/>
        <end position="291"/>
    </location>
</feature>
<proteinExistence type="predicted"/>
<dbReference type="RefSeq" id="WP_109871921.1">
    <property type="nucleotide sequence ID" value="NZ_QGNA01000004.1"/>
</dbReference>
<dbReference type="OrthoDB" id="7200137at2"/>
<comment type="caution">
    <text evidence="7">The sequence shown here is derived from an EMBL/GenBank/DDBJ whole genome shotgun (WGS) entry which is preliminary data.</text>
</comment>
<feature type="transmembrane region" description="Helical" evidence="6">
    <location>
        <begin position="327"/>
        <end position="346"/>
    </location>
</feature>
<dbReference type="EMBL" id="QGNA01000004">
    <property type="protein sequence ID" value="PWS35554.1"/>
    <property type="molecule type" value="Genomic_DNA"/>
</dbReference>
<sequence>MTQERRLVLAVAIHQLISWGTLYSAFPAFIVPIEAELGWSRASIAGAFSTGLLASGIAAIPAGRWVDRHGSGGLLTVGAGLAALLLAAWSAVDSLVLFYALWIAIGITHAMCLTDPAYALVTANTRDPRRAITQVSFITGFCNALFLPLGAVLVETIGWRPALLVFAALQLLPSVVAAVALRGLRGSLAGSAEGRGLLRAALRSRVFWALTVAACCQVFVNSGVMFHMLPFLDERGMALGAALAIIALHGPIQVASRVVLVALGPRGMDSRRVGLFGFVLLPPAMAMLAIAPPSFPMMVVFALLFGISGGLVNIVRATAIVDLLGRAGYGQISAAMSMAMVLPRVAAPLSLGLLWEFAGGYGPMPWLLTGMATVAGLAFLVAVLAARGQPPLTTASGTS</sequence>
<name>A0A317F912_9PROT</name>
<feature type="transmembrane region" description="Helical" evidence="6">
    <location>
        <begin position="366"/>
        <end position="386"/>
    </location>
</feature>
<gene>
    <name evidence="7" type="ORF">DFH01_18325</name>
</gene>
<dbReference type="PANTHER" id="PTHR43385:SF1">
    <property type="entry name" value="RIBOFLAVIN TRANSPORTER RIBJ"/>
    <property type="match status" value="1"/>
</dbReference>
<feature type="transmembrane region" description="Helical" evidence="6">
    <location>
        <begin position="163"/>
        <end position="184"/>
    </location>
</feature>
<reference evidence="8" key="1">
    <citation type="submission" date="2018-05" db="EMBL/GenBank/DDBJ databases">
        <authorList>
            <person name="Du Z."/>
            <person name="Wang X."/>
        </authorList>
    </citation>
    <scope>NUCLEOTIDE SEQUENCE [LARGE SCALE GENOMIC DNA]</scope>
    <source>
        <strain evidence="8">CQN31</strain>
    </source>
</reference>
<evidence type="ECO:0000313" key="8">
    <source>
        <dbReference type="Proteomes" id="UP000245765"/>
    </source>
</evidence>
<feature type="transmembrane region" description="Helical" evidence="6">
    <location>
        <begin position="98"/>
        <end position="123"/>
    </location>
</feature>
<dbReference type="GO" id="GO:0022857">
    <property type="term" value="F:transmembrane transporter activity"/>
    <property type="evidence" value="ECO:0007669"/>
    <property type="project" value="InterPro"/>
</dbReference>
<dbReference type="Pfam" id="PF07690">
    <property type="entry name" value="MFS_1"/>
    <property type="match status" value="1"/>
</dbReference>
<dbReference type="InterPro" id="IPR011701">
    <property type="entry name" value="MFS"/>
</dbReference>
<dbReference type="AlphaFoldDB" id="A0A317F912"/>
<evidence type="ECO:0000256" key="2">
    <source>
        <dbReference type="ARBA" id="ARBA00022448"/>
    </source>
</evidence>
<evidence type="ECO:0000256" key="4">
    <source>
        <dbReference type="ARBA" id="ARBA00022989"/>
    </source>
</evidence>
<feature type="transmembrane region" description="Helical" evidence="6">
    <location>
        <begin position="72"/>
        <end position="92"/>
    </location>
</feature>
<comment type="subcellular location">
    <subcellularLocation>
        <location evidence="1">Membrane</location>
        <topology evidence="1">Multi-pass membrane protein</topology>
    </subcellularLocation>
</comment>
<dbReference type="GO" id="GO:0016020">
    <property type="term" value="C:membrane"/>
    <property type="evidence" value="ECO:0007669"/>
    <property type="project" value="UniProtKB-SubCell"/>
</dbReference>
<feature type="transmembrane region" description="Helical" evidence="6">
    <location>
        <begin position="135"/>
        <end position="157"/>
    </location>
</feature>
<dbReference type="SUPFAM" id="SSF103473">
    <property type="entry name" value="MFS general substrate transporter"/>
    <property type="match status" value="1"/>
</dbReference>
<dbReference type="PANTHER" id="PTHR43385">
    <property type="entry name" value="RIBOFLAVIN TRANSPORTER RIBJ"/>
    <property type="match status" value="1"/>
</dbReference>
<evidence type="ECO:0000313" key="7">
    <source>
        <dbReference type="EMBL" id="PWS35554.1"/>
    </source>
</evidence>
<keyword evidence="2" id="KW-0813">Transport</keyword>
<dbReference type="InterPro" id="IPR036259">
    <property type="entry name" value="MFS_trans_sf"/>
</dbReference>
<keyword evidence="4 6" id="KW-1133">Transmembrane helix</keyword>
<keyword evidence="3 6" id="KW-0812">Transmembrane</keyword>
<feature type="transmembrane region" description="Helical" evidence="6">
    <location>
        <begin position="42"/>
        <end position="60"/>
    </location>
</feature>
<evidence type="ECO:0008006" key="9">
    <source>
        <dbReference type="Google" id="ProtNLM"/>
    </source>
</evidence>
<evidence type="ECO:0000256" key="5">
    <source>
        <dbReference type="ARBA" id="ARBA00023136"/>
    </source>
</evidence>
<evidence type="ECO:0000256" key="3">
    <source>
        <dbReference type="ARBA" id="ARBA00022692"/>
    </source>
</evidence>
<feature type="transmembrane region" description="Helical" evidence="6">
    <location>
        <begin position="205"/>
        <end position="226"/>
    </location>
</feature>
<dbReference type="InterPro" id="IPR052983">
    <property type="entry name" value="MFS_Riboflavin_Transporter"/>
</dbReference>
<evidence type="ECO:0000256" key="6">
    <source>
        <dbReference type="SAM" id="Phobius"/>
    </source>
</evidence>
<dbReference type="Proteomes" id="UP000245765">
    <property type="component" value="Unassembled WGS sequence"/>
</dbReference>